<dbReference type="InterPro" id="IPR016032">
    <property type="entry name" value="Sig_transdc_resp-reg_C-effctor"/>
</dbReference>
<dbReference type="InterPro" id="IPR036388">
    <property type="entry name" value="WH-like_DNA-bd_sf"/>
</dbReference>
<accession>H9UFZ2</accession>
<sequence length="229" mass="25543">MAVILLVEDNQHIREAAAEFLRLEGHTVQELDTGAGVLDAVRSGGIDLLILDVMLPKASGFALAREIRGFSGVPIVFLTAKDSESDRIIGFELGADDYVVKPFSPKELVLRVRALLRRVQDDGRDTGHIQGFRLQNHRLEIDGTAHLVRLDTHQVELTSSEWEILLHITRYPGQVFSREALLRSCLGYSADGITRTVDTHIGNLRQKLGEAEWIETVRGYGYRFGGEPE</sequence>
<dbReference type="InterPro" id="IPR039420">
    <property type="entry name" value="WalR-like"/>
</dbReference>
<dbReference type="Pfam" id="PF00486">
    <property type="entry name" value="Trans_reg_C"/>
    <property type="match status" value="1"/>
</dbReference>
<dbReference type="OrthoDB" id="341603at2"/>
<dbReference type="PANTHER" id="PTHR48111:SF21">
    <property type="entry name" value="DNA-BINDING DUAL MASTER TRANSCRIPTIONAL REGULATOR RPAA"/>
    <property type="match status" value="1"/>
</dbReference>
<dbReference type="GO" id="GO:0005829">
    <property type="term" value="C:cytosol"/>
    <property type="evidence" value="ECO:0007669"/>
    <property type="project" value="TreeGrafter"/>
</dbReference>
<keyword evidence="4 7" id="KW-0238">DNA-binding</keyword>
<dbReference type="InterPro" id="IPR001789">
    <property type="entry name" value="Sig_transdc_resp-reg_receiver"/>
</dbReference>
<dbReference type="eggNOG" id="COG0745">
    <property type="taxonomic scope" value="Bacteria"/>
</dbReference>
<dbReference type="Gene3D" id="6.10.250.690">
    <property type="match status" value="1"/>
</dbReference>
<dbReference type="Proteomes" id="UP000007383">
    <property type="component" value="Chromosome"/>
</dbReference>
<dbReference type="PROSITE" id="PS51755">
    <property type="entry name" value="OMPR_PHOB"/>
    <property type="match status" value="1"/>
</dbReference>
<dbReference type="PROSITE" id="PS50110">
    <property type="entry name" value="RESPONSE_REGULATORY"/>
    <property type="match status" value="1"/>
</dbReference>
<evidence type="ECO:0000259" key="8">
    <source>
        <dbReference type="PROSITE" id="PS50110"/>
    </source>
</evidence>
<dbReference type="GO" id="GO:0000976">
    <property type="term" value="F:transcription cis-regulatory region binding"/>
    <property type="evidence" value="ECO:0007669"/>
    <property type="project" value="TreeGrafter"/>
</dbReference>
<dbReference type="Gene3D" id="1.10.10.10">
    <property type="entry name" value="Winged helix-like DNA-binding domain superfamily/Winged helix DNA-binding domain"/>
    <property type="match status" value="1"/>
</dbReference>
<evidence type="ECO:0000256" key="2">
    <source>
        <dbReference type="ARBA" id="ARBA00023012"/>
    </source>
</evidence>
<dbReference type="SMART" id="SM00448">
    <property type="entry name" value="REC"/>
    <property type="match status" value="1"/>
</dbReference>
<evidence type="ECO:0000256" key="1">
    <source>
        <dbReference type="ARBA" id="ARBA00022553"/>
    </source>
</evidence>
<keyword evidence="2" id="KW-0902">Two-component regulatory system</keyword>
<keyword evidence="5" id="KW-0804">Transcription</keyword>
<dbReference type="InterPro" id="IPR011006">
    <property type="entry name" value="CheY-like_superfamily"/>
</dbReference>
<dbReference type="RefSeq" id="WP_014454433.1">
    <property type="nucleotide sequence ID" value="NC_017098.1"/>
</dbReference>
<dbReference type="PANTHER" id="PTHR48111">
    <property type="entry name" value="REGULATOR OF RPOS"/>
    <property type="match status" value="1"/>
</dbReference>
<dbReference type="SUPFAM" id="SSF52172">
    <property type="entry name" value="CheY-like"/>
    <property type="match status" value="1"/>
</dbReference>
<dbReference type="Pfam" id="PF00072">
    <property type="entry name" value="Response_reg"/>
    <property type="match status" value="1"/>
</dbReference>
<evidence type="ECO:0000256" key="7">
    <source>
        <dbReference type="PROSITE-ProRule" id="PRU01091"/>
    </source>
</evidence>
<gene>
    <name evidence="10" type="ordered locus">Spiaf_0328</name>
</gene>
<organism evidence="10 11">
    <name type="scientific">Spirochaeta africana (strain ATCC 700263 / DSM 8902 / Z-7692)</name>
    <dbReference type="NCBI Taxonomy" id="889378"/>
    <lineage>
        <taxon>Bacteria</taxon>
        <taxon>Pseudomonadati</taxon>
        <taxon>Spirochaetota</taxon>
        <taxon>Spirochaetia</taxon>
        <taxon>Spirochaetales</taxon>
        <taxon>Spirochaetaceae</taxon>
        <taxon>Spirochaeta</taxon>
    </lineage>
</organism>
<protein>
    <submittedName>
        <fullName evidence="10">Response regulator with CheY-like receiver domain and winged-helix DNA-binding domain</fullName>
    </submittedName>
</protein>
<reference evidence="11" key="1">
    <citation type="journal article" date="2013" name="Stand. Genomic Sci.">
        <title>Complete genome sequence of the halophilic bacterium Spirochaeta africana type strain (Z-7692(T)) from the alkaline Lake Magadi in the East African Rift.</title>
        <authorList>
            <person name="Liolos K."/>
            <person name="Abt B."/>
            <person name="Scheuner C."/>
            <person name="Teshima H."/>
            <person name="Held B."/>
            <person name="Lapidus A."/>
            <person name="Nolan M."/>
            <person name="Lucas S."/>
            <person name="Deshpande S."/>
            <person name="Cheng J.F."/>
            <person name="Tapia R."/>
            <person name="Goodwin L.A."/>
            <person name="Pitluck S."/>
            <person name="Pagani I."/>
            <person name="Ivanova N."/>
            <person name="Mavromatis K."/>
            <person name="Mikhailova N."/>
            <person name="Huntemann M."/>
            <person name="Pati A."/>
            <person name="Chen A."/>
            <person name="Palaniappan K."/>
            <person name="Land M."/>
            <person name="Rohde M."/>
            <person name="Tindall B.J."/>
            <person name="Detter J.C."/>
            <person name="Goker M."/>
            <person name="Bristow J."/>
            <person name="Eisen J.A."/>
            <person name="Markowitz V."/>
            <person name="Hugenholtz P."/>
            <person name="Woyke T."/>
            <person name="Klenk H.P."/>
            <person name="Kyrpides N.C."/>
        </authorList>
    </citation>
    <scope>NUCLEOTIDE SEQUENCE</scope>
    <source>
        <strain evidence="11">ATCC 700263 / DSM 8902 / Z-7692</strain>
    </source>
</reference>
<feature type="domain" description="Response regulatory" evidence="8">
    <location>
        <begin position="3"/>
        <end position="116"/>
    </location>
</feature>
<feature type="DNA-binding region" description="OmpR/PhoB-type" evidence="7">
    <location>
        <begin position="129"/>
        <end position="226"/>
    </location>
</feature>
<dbReference type="GO" id="GO:0006355">
    <property type="term" value="P:regulation of DNA-templated transcription"/>
    <property type="evidence" value="ECO:0007669"/>
    <property type="project" value="InterPro"/>
</dbReference>
<evidence type="ECO:0000313" key="11">
    <source>
        <dbReference type="Proteomes" id="UP000007383"/>
    </source>
</evidence>
<keyword evidence="1 6" id="KW-0597">Phosphoprotein</keyword>
<dbReference type="Gene3D" id="3.40.50.2300">
    <property type="match status" value="1"/>
</dbReference>
<dbReference type="KEGG" id="sfc:Spiaf_0328"/>
<feature type="modified residue" description="4-aspartylphosphate" evidence="6">
    <location>
        <position position="52"/>
    </location>
</feature>
<dbReference type="HOGENOM" id="CLU_000445_30_4_12"/>
<evidence type="ECO:0000256" key="5">
    <source>
        <dbReference type="ARBA" id="ARBA00023163"/>
    </source>
</evidence>
<name>H9UFZ2_SPIAZ</name>
<evidence type="ECO:0000259" key="9">
    <source>
        <dbReference type="PROSITE" id="PS51755"/>
    </source>
</evidence>
<evidence type="ECO:0000256" key="3">
    <source>
        <dbReference type="ARBA" id="ARBA00023015"/>
    </source>
</evidence>
<feature type="domain" description="OmpR/PhoB-type" evidence="9">
    <location>
        <begin position="129"/>
        <end position="226"/>
    </location>
</feature>
<evidence type="ECO:0000256" key="4">
    <source>
        <dbReference type="ARBA" id="ARBA00023125"/>
    </source>
</evidence>
<dbReference type="CDD" id="cd17574">
    <property type="entry name" value="REC_OmpR"/>
    <property type="match status" value="1"/>
</dbReference>
<dbReference type="PATRIC" id="fig|889378.3.peg.333"/>
<dbReference type="STRING" id="889378.Spiaf_0328"/>
<dbReference type="GO" id="GO:0032993">
    <property type="term" value="C:protein-DNA complex"/>
    <property type="evidence" value="ECO:0007669"/>
    <property type="project" value="TreeGrafter"/>
</dbReference>
<evidence type="ECO:0000313" key="10">
    <source>
        <dbReference type="EMBL" id="AFG36435.1"/>
    </source>
</evidence>
<dbReference type="AlphaFoldDB" id="H9UFZ2"/>
<dbReference type="InterPro" id="IPR001867">
    <property type="entry name" value="OmpR/PhoB-type_DNA-bd"/>
</dbReference>
<evidence type="ECO:0000256" key="6">
    <source>
        <dbReference type="PROSITE-ProRule" id="PRU00169"/>
    </source>
</evidence>
<dbReference type="CDD" id="cd00383">
    <property type="entry name" value="trans_reg_C"/>
    <property type="match status" value="1"/>
</dbReference>
<dbReference type="GO" id="GO:0000156">
    <property type="term" value="F:phosphorelay response regulator activity"/>
    <property type="evidence" value="ECO:0007669"/>
    <property type="project" value="TreeGrafter"/>
</dbReference>
<dbReference type="SMART" id="SM00862">
    <property type="entry name" value="Trans_reg_C"/>
    <property type="match status" value="1"/>
</dbReference>
<dbReference type="EMBL" id="CP003282">
    <property type="protein sequence ID" value="AFG36435.1"/>
    <property type="molecule type" value="Genomic_DNA"/>
</dbReference>
<proteinExistence type="predicted"/>
<keyword evidence="11" id="KW-1185">Reference proteome</keyword>
<keyword evidence="3" id="KW-0805">Transcription regulation</keyword>
<dbReference type="SUPFAM" id="SSF46894">
    <property type="entry name" value="C-terminal effector domain of the bipartite response regulators"/>
    <property type="match status" value="1"/>
</dbReference>